<evidence type="ECO:0000313" key="3">
    <source>
        <dbReference type="EMBL" id="TFK40906.1"/>
    </source>
</evidence>
<dbReference type="InterPro" id="IPR053216">
    <property type="entry name" value="Appressorial_penetr-assoc"/>
</dbReference>
<name>A0A5C3M8Z8_9AGAR</name>
<protein>
    <submittedName>
        <fullName evidence="3">Uncharacterized protein</fullName>
    </submittedName>
</protein>
<keyword evidence="4" id="KW-1185">Reference proteome</keyword>
<sequence length="335" mass="33229">MKTSSIVIALALALSVSAAPQGNNRQNGQQAKGGFGGFGQNGGKGTTNNNNNTKNGANGGAKGGAAAGAGAGAAAGAGAGAAAGGAAANSTASGATAANNASNATAAAGNAGQANSGDAQTSTTLDPKVIATGFANDGQDVPEAGQVASLTSTNNFINFCLTVPNLPITNGKQITTGSCNPAPMGVIPSTDNMPSSKFQVPKNGDVLKENTAFTITMAIQNMQTGFFVNAAENYFAAPQFLNGQGQIQGHSHVVVEQLTALDQTTPLDVRKFAFFKGLNAAAQGGVLTADVTAGLPAGFYKLSSINSAANHQPVLVPIAQHGSLDDAVYVSFDFH</sequence>
<dbReference type="STRING" id="68775.A0A5C3M8Z8"/>
<evidence type="ECO:0000313" key="4">
    <source>
        <dbReference type="Proteomes" id="UP000308652"/>
    </source>
</evidence>
<feature type="chain" id="PRO_5022730394" evidence="2">
    <location>
        <begin position="19"/>
        <end position="335"/>
    </location>
</feature>
<dbReference type="EMBL" id="ML213595">
    <property type="protein sequence ID" value="TFK40906.1"/>
    <property type="molecule type" value="Genomic_DNA"/>
</dbReference>
<dbReference type="PANTHER" id="PTHR34587:SF2">
    <property type="entry name" value="G-PROTEIN COUPLED RECEPTORS FAMILY 1 PROFILE DOMAIN-CONTAINING PROTEIN"/>
    <property type="match status" value="1"/>
</dbReference>
<reference evidence="3 4" key="1">
    <citation type="journal article" date="2019" name="Nat. Ecol. Evol.">
        <title>Megaphylogeny resolves global patterns of mushroom evolution.</title>
        <authorList>
            <person name="Varga T."/>
            <person name="Krizsan K."/>
            <person name="Foldi C."/>
            <person name="Dima B."/>
            <person name="Sanchez-Garcia M."/>
            <person name="Sanchez-Ramirez S."/>
            <person name="Szollosi G.J."/>
            <person name="Szarkandi J.G."/>
            <person name="Papp V."/>
            <person name="Albert L."/>
            <person name="Andreopoulos W."/>
            <person name="Angelini C."/>
            <person name="Antonin V."/>
            <person name="Barry K.W."/>
            <person name="Bougher N.L."/>
            <person name="Buchanan P."/>
            <person name="Buyck B."/>
            <person name="Bense V."/>
            <person name="Catcheside P."/>
            <person name="Chovatia M."/>
            <person name="Cooper J."/>
            <person name="Damon W."/>
            <person name="Desjardin D."/>
            <person name="Finy P."/>
            <person name="Geml J."/>
            <person name="Haridas S."/>
            <person name="Hughes K."/>
            <person name="Justo A."/>
            <person name="Karasinski D."/>
            <person name="Kautmanova I."/>
            <person name="Kiss B."/>
            <person name="Kocsube S."/>
            <person name="Kotiranta H."/>
            <person name="LaButti K.M."/>
            <person name="Lechner B.E."/>
            <person name="Liimatainen K."/>
            <person name="Lipzen A."/>
            <person name="Lukacs Z."/>
            <person name="Mihaltcheva S."/>
            <person name="Morgado L.N."/>
            <person name="Niskanen T."/>
            <person name="Noordeloos M.E."/>
            <person name="Ohm R.A."/>
            <person name="Ortiz-Santana B."/>
            <person name="Ovrebo C."/>
            <person name="Racz N."/>
            <person name="Riley R."/>
            <person name="Savchenko A."/>
            <person name="Shiryaev A."/>
            <person name="Soop K."/>
            <person name="Spirin V."/>
            <person name="Szebenyi C."/>
            <person name="Tomsovsky M."/>
            <person name="Tulloss R.E."/>
            <person name="Uehling J."/>
            <person name="Grigoriev I.V."/>
            <person name="Vagvolgyi C."/>
            <person name="Papp T."/>
            <person name="Martin F.M."/>
            <person name="Miettinen O."/>
            <person name="Hibbett D.S."/>
            <person name="Nagy L.G."/>
        </authorList>
    </citation>
    <scope>NUCLEOTIDE SEQUENCE [LARGE SCALE GENOMIC DNA]</scope>
    <source>
        <strain evidence="3 4">CBS 166.37</strain>
    </source>
</reference>
<feature type="compositionally biased region" description="Low complexity" evidence="1">
    <location>
        <begin position="46"/>
        <end position="56"/>
    </location>
</feature>
<evidence type="ECO:0000256" key="2">
    <source>
        <dbReference type="SAM" id="SignalP"/>
    </source>
</evidence>
<dbReference type="Proteomes" id="UP000308652">
    <property type="component" value="Unassembled WGS sequence"/>
</dbReference>
<accession>A0A5C3M8Z8</accession>
<keyword evidence="2" id="KW-0732">Signal</keyword>
<evidence type="ECO:0000256" key="1">
    <source>
        <dbReference type="SAM" id="MobiDB-lite"/>
    </source>
</evidence>
<feature type="signal peptide" evidence="2">
    <location>
        <begin position="1"/>
        <end position="18"/>
    </location>
</feature>
<dbReference type="PANTHER" id="PTHR34587">
    <property type="entry name" value="VWFA DOMAIN-CONTAINING PROTEIN"/>
    <property type="match status" value="1"/>
</dbReference>
<gene>
    <name evidence="3" type="ORF">BDQ12DRAFT_696886</name>
</gene>
<organism evidence="3 4">
    <name type="scientific">Crucibulum laeve</name>
    <dbReference type="NCBI Taxonomy" id="68775"/>
    <lineage>
        <taxon>Eukaryota</taxon>
        <taxon>Fungi</taxon>
        <taxon>Dikarya</taxon>
        <taxon>Basidiomycota</taxon>
        <taxon>Agaricomycotina</taxon>
        <taxon>Agaricomycetes</taxon>
        <taxon>Agaricomycetidae</taxon>
        <taxon>Agaricales</taxon>
        <taxon>Agaricineae</taxon>
        <taxon>Nidulariaceae</taxon>
        <taxon>Crucibulum</taxon>
    </lineage>
</organism>
<dbReference type="AlphaFoldDB" id="A0A5C3M8Z8"/>
<dbReference type="OrthoDB" id="2336871at2759"/>
<feature type="region of interest" description="Disordered" evidence="1">
    <location>
        <begin position="20"/>
        <end position="63"/>
    </location>
</feature>
<feature type="compositionally biased region" description="Gly residues" evidence="1">
    <location>
        <begin position="31"/>
        <end position="45"/>
    </location>
</feature>
<proteinExistence type="predicted"/>